<dbReference type="InterPro" id="IPR056123">
    <property type="entry name" value="DUF7706"/>
</dbReference>
<proteinExistence type="predicted"/>
<reference evidence="1 2" key="2">
    <citation type="submission" date="2020-04" db="EMBL/GenBank/DDBJ databases">
        <title>Complete genome sequence of Pseudomonas putida strain JQ581.</title>
        <authorList>
            <person name="Mu Y."/>
        </authorList>
    </citation>
    <scope>NUCLEOTIDE SEQUENCE [LARGE SCALE GENOMIC DNA]</scope>
    <source>
        <strain evidence="1 2">JQ581</strain>
    </source>
</reference>
<dbReference type="Pfam" id="PF24806">
    <property type="entry name" value="DUF7706"/>
    <property type="match status" value="1"/>
</dbReference>
<evidence type="ECO:0000313" key="2">
    <source>
        <dbReference type="Proteomes" id="UP000076857"/>
    </source>
</evidence>
<dbReference type="RefSeq" id="WP_063427143.1">
    <property type="nucleotide sequence ID" value="NZ_CP050951.1"/>
</dbReference>
<evidence type="ECO:0000313" key="1">
    <source>
        <dbReference type="EMBL" id="QJQ07858.1"/>
    </source>
</evidence>
<reference evidence="1 2" key="1">
    <citation type="submission" date="2016-04" db="EMBL/GenBank/DDBJ databases">
        <authorList>
            <person name="Qiu J."/>
        </authorList>
    </citation>
    <scope>NUCLEOTIDE SEQUENCE [LARGE SCALE GENOMIC DNA]</scope>
    <source>
        <strain evidence="1 2">JQ581</strain>
    </source>
</reference>
<dbReference type="Proteomes" id="UP000076857">
    <property type="component" value="Chromosome"/>
</dbReference>
<gene>
    <name evidence="1" type="ORF">A3L25_010235</name>
</gene>
<name>A0AAP9SM44_PSEPU</name>
<protein>
    <submittedName>
        <fullName evidence="1">Uncharacterized protein</fullName>
    </submittedName>
</protein>
<accession>A0AAP9SM44</accession>
<sequence length="77" mass="8661">MSNLTQNSDVRVIFEIDGCQADAFMSHEETMALAQFFKRAHWSEFRGCAIDDDEAYSIRAAVGKVQDALARSGYNPR</sequence>
<dbReference type="EMBL" id="CP050951">
    <property type="protein sequence ID" value="QJQ07858.1"/>
    <property type="molecule type" value="Genomic_DNA"/>
</dbReference>
<organism evidence="1 2">
    <name type="scientific">Pseudomonas putida</name>
    <name type="common">Arthrobacter siderocapsulatus</name>
    <dbReference type="NCBI Taxonomy" id="303"/>
    <lineage>
        <taxon>Bacteria</taxon>
        <taxon>Pseudomonadati</taxon>
        <taxon>Pseudomonadota</taxon>
        <taxon>Gammaproteobacteria</taxon>
        <taxon>Pseudomonadales</taxon>
        <taxon>Pseudomonadaceae</taxon>
        <taxon>Pseudomonas</taxon>
    </lineage>
</organism>
<dbReference type="AlphaFoldDB" id="A0AAP9SM44"/>